<name>A0AAN6YFS0_9PEZI</name>
<feature type="compositionally biased region" description="Basic and acidic residues" evidence="6">
    <location>
        <begin position="1033"/>
        <end position="1042"/>
    </location>
</feature>
<dbReference type="InterPro" id="IPR036864">
    <property type="entry name" value="Zn2-C6_fun-type_DNA-bd_sf"/>
</dbReference>
<keyword evidence="7" id="KW-0812">Transmembrane</keyword>
<dbReference type="PANTHER" id="PTHR47338">
    <property type="entry name" value="ZN(II)2CYS6 TRANSCRIPTION FACTOR (EUROFUNG)-RELATED"/>
    <property type="match status" value="1"/>
</dbReference>
<dbReference type="PANTHER" id="PTHR47338:SF5">
    <property type="entry name" value="ZN(II)2CYS6 TRANSCRIPTION FACTOR (EUROFUNG)"/>
    <property type="match status" value="1"/>
</dbReference>
<feature type="transmembrane region" description="Helical" evidence="7">
    <location>
        <begin position="903"/>
        <end position="923"/>
    </location>
</feature>
<dbReference type="GO" id="GO:0003677">
    <property type="term" value="F:DNA binding"/>
    <property type="evidence" value="ECO:0007669"/>
    <property type="project" value="InterPro"/>
</dbReference>
<feature type="compositionally biased region" description="Polar residues" evidence="6">
    <location>
        <begin position="1064"/>
        <end position="1077"/>
    </location>
</feature>
<dbReference type="Pfam" id="PF04082">
    <property type="entry name" value="Fungal_trans"/>
    <property type="match status" value="1"/>
</dbReference>
<evidence type="ECO:0000256" key="7">
    <source>
        <dbReference type="SAM" id="Phobius"/>
    </source>
</evidence>
<keyword evidence="7" id="KW-1133">Transmembrane helix</keyword>
<evidence type="ECO:0000313" key="10">
    <source>
        <dbReference type="Proteomes" id="UP001301769"/>
    </source>
</evidence>
<dbReference type="GO" id="GO:0005634">
    <property type="term" value="C:nucleus"/>
    <property type="evidence" value="ECO:0007669"/>
    <property type="project" value="UniProtKB-SubCell"/>
</dbReference>
<evidence type="ECO:0000313" key="9">
    <source>
        <dbReference type="EMBL" id="KAK4218523.1"/>
    </source>
</evidence>
<dbReference type="GO" id="GO:0008270">
    <property type="term" value="F:zinc ion binding"/>
    <property type="evidence" value="ECO:0007669"/>
    <property type="project" value="InterPro"/>
</dbReference>
<proteinExistence type="predicted"/>
<evidence type="ECO:0000256" key="1">
    <source>
        <dbReference type="ARBA" id="ARBA00004123"/>
    </source>
</evidence>
<feature type="compositionally biased region" description="Basic residues" evidence="6">
    <location>
        <begin position="80"/>
        <end position="90"/>
    </location>
</feature>
<dbReference type="InterPro" id="IPR007219">
    <property type="entry name" value="XnlR_reg_dom"/>
</dbReference>
<keyword evidence="3" id="KW-0805">Transcription regulation</keyword>
<keyword evidence="2" id="KW-0479">Metal-binding</keyword>
<feature type="region of interest" description="Disordered" evidence="6">
    <location>
        <begin position="264"/>
        <end position="349"/>
    </location>
</feature>
<protein>
    <submittedName>
        <fullName evidence="9">Fungal-specific transcription factor domain-containing protein</fullName>
    </submittedName>
</protein>
<dbReference type="Gene3D" id="4.10.240.10">
    <property type="entry name" value="Zn(2)-C6 fungal-type DNA-binding domain"/>
    <property type="match status" value="1"/>
</dbReference>
<evidence type="ECO:0000256" key="2">
    <source>
        <dbReference type="ARBA" id="ARBA00022723"/>
    </source>
</evidence>
<keyword evidence="5" id="KW-0539">Nucleus</keyword>
<dbReference type="CDD" id="cd00067">
    <property type="entry name" value="GAL4"/>
    <property type="match status" value="1"/>
</dbReference>
<feature type="compositionally biased region" description="Basic and acidic residues" evidence="6">
    <location>
        <begin position="91"/>
        <end position="101"/>
    </location>
</feature>
<sequence>MRVFIGCQLSREKQVCGSDTRSLISFDTDLSPAVSSVQLAPVPPYRSRRVRTFAGFSCASPGLCKSLLQPSFRRRLLRVHHGLHPGRAPPRKRETKAEPRVGRHHPVSLLLAGNVSPRHWLVWLDTFRPFRTLSPHPRPVLPDARQIEKLGCLHHHSVNAVTHRAVVRRLLGTEGTSEPHCCRYKTRLDACISYFVPPRGRGHHHTQTKHPGNWVEKNRRSLPLAPRACGAHLEEDPFLPCSDSEAAPRATPFILPSRVLGSPCETQHAGTISSQLRIQSIISPPDPSDADETSAGSANSQPTPKRKYQDAFAALGNGEPPSAGSEPAPSPHSSIAPSDRLPVLHPGLPHGVPLAAAVRGHGQPAEDDIKPPPGVTMMSASPGSPGTAESKKVAAAKRTPLRSSIACQRCRKSKIKCNNTGGDQPCETCIRNGKECTYPEVTQVPPKRPDPPGGIKQEQGSDRKRVRRIDDISKFDHTVPPNVIAEEVLSAPYLSEAIWSQVFDIYRLHFATELPFLHLATLKEKMGSRFRAKQNDTSPEINLVLLGILTLTARFHQTLVSYVTAPGVAGNLKARPAGSAQDPSIASEYYAEILTKAIGGLRTSMTVASVERVQAFLMLGLYEWSQTRPKVGGMAAWMYVGVAIRMAQALGLGDGDKETGKNFRAPTVLRSRSSMPHSQLMIAKEIRRRTMFSCLILDRLLGCGKGRVSTIRAEDLRIQLPCSEIAFDLSDDVYTGFLVPDKDQVPRGPINDSVLGRFVRLIDIWGEISKWSFAGGRFTESHGPWKEESAFFKLRAKLDEFYRDLPDLFHWSPSNYYKHENHQASSVYVSLHMLGAVCRIMLHREYIPFIAVKCDRPVGPLDAPTFPPGNEPEGFWDKSAEEIFRAAKDIADLIDICREKLPMSALVLFAVWTAAFVGIYAVYFPHMDVHRHMLPDDEDGPIELSVTRSGPTGVTFKTLNQMSIWLRMAKTYTVYFKEMVHYYDTVKQDWEQLTGKKPDGGLSVRIGGGGLEEWRQHNHKILNNGEILAVDDDRHSSSRDSTIEPGSSVGPSDCNYHGDHTKTPRSTFTPINSSGMQLPQHDSAGDQTHPLDPNSGQWRYPHGHPAQQQQQQQSPSQSSYAMPSPQIAQTPTAAGCAPNSNMSAAGQVAGNANGAMPSVPLYETPAQVSEYVTQNQSLPWNLIPGGVDQFAYGTEDLVLMDNGNGFWGAMSASADLGLLQQVGSYT</sequence>
<comment type="subcellular location">
    <subcellularLocation>
        <location evidence="1">Nucleus</location>
    </subcellularLocation>
</comment>
<feature type="domain" description="Zn(2)-C6 fungal-type" evidence="8">
    <location>
        <begin position="406"/>
        <end position="438"/>
    </location>
</feature>
<dbReference type="InterPro" id="IPR001138">
    <property type="entry name" value="Zn2Cys6_DnaBD"/>
</dbReference>
<evidence type="ECO:0000259" key="8">
    <source>
        <dbReference type="PROSITE" id="PS50048"/>
    </source>
</evidence>
<dbReference type="CDD" id="cd12148">
    <property type="entry name" value="fungal_TF_MHR"/>
    <property type="match status" value="1"/>
</dbReference>
<feature type="region of interest" description="Disordered" evidence="6">
    <location>
        <begin position="440"/>
        <end position="465"/>
    </location>
</feature>
<feature type="compositionally biased region" description="Low complexity" evidence="6">
    <location>
        <begin position="1105"/>
        <end position="1126"/>
    </location>
</feature>
<dbReference type="PROSITE" id="PS00463">
    <property type="entry name" value="ZN2_CY6_FUNGAL_1"/>
    <property type="match status" value="1"/>
</dbReference>
<dbReference type="InterPro" id="IPR050815">
    <property type="entry name" value="TF_fung"/>
</dbReference>
<evidence type="ECO:0000256" key="3">
    <source>
        <dbReference type="ARBA" id="ARBA00023015"/>
    </source>
</evidence>
<dbReference type="Proteomes" id="UP001301769">
    <property type="component" value="Unassembled WGS sequence"/>
</dbReference>
<reference evidence="9" key="1">
    <citation type="journal article" date="2023" name="Mol. Phylogenet. Evol.">
        <title>Genome-scale phylogeny and comparative genomics of the fungal order Sordariales.</title>
        <authorList>
            <person name="Hensen N."/>
            <person name="Bonometti L."/>
            <person name="Westerberg I."/>
            <person name="Brannstrom I.O."/>
            <person name="Guillou S."/>
            <person name="Cros-Aarteil S."/>
            <person name="Calhoun S."/>
            <person name="Haridas S."/>
            <person name="Kuo A."/>
            <person name="Mondo S."/>
            <person name="Pangilinan J."/>
            <person name="Riley R."/>
            <person name="LaButti K."/>
            <person name="Andreopoulos B."/>
            <person name="Lipzen A."/>
            <person name="Chen C."/>
            <person name="Yan M."/>
            <person name="Daum C."/>
            <person name="Ng V."/>
            <person name="Clum A."/>
            <person name="Steindorff A."/>
            <person name="Ohm R.A."/>
            <person name="Martin F."/>
            <person name="Silar P."/>
            <person name="Natvig D.O."/>
            <person name="Lalanne C."/>
            <person name="Gautier V."/>
            <person name="Ament-Velasquez S.L."/>
            <person name="Kruys A."/>
            <person name="Hutchinson M.I."/>
            <person name="Powell A.J."/>
            <person name="Barry K."/>
            <person name="Miller A.N."/>
            <person name="Grigoriev I.V."/>
            <person name="Debuchy R."/>
            <person name="Gladieux P."/>
            <person name="Hiltunen Thoren M."/>
            <person name="Johannesson H."/>
        </authorList>
    </citation>
    <scope>NUCLEOTIDE SEQUENCE</scope>
    <source>
        <strain evidence="9">PSN293</strain>
    </source>
</reference>
<accession>A0AAN6YFS0</accession>
<feature type="region of interest" description="Disordered" evidence="6">
    <location>
        <begin position="80"/>
        <end position="102"/>
    </location>
</feature>
<organism evidence="9 10">
    <name type="scientific">Rhypophila decipiens</name>
    <dbReference type="NCBI Taxonomy" id="261697"/>
    <lineage>
        <taxon>Eukaryota</taxon>
        <taxon>Fungi</taxon>
        <taxon>Dikarya</taxon>
        <taxon>Ascomycota</taxon>
        <taxon>Pezizomycotina</taxon>
        <taxon>Sordariomycetes</taxon>
        <taxon>Sordariomycetidae</taxon>
        <taxon>Sordariales</taxon>
        <taxon>Naviculisporaceae</taxon>
        <taxon>Rhypophila</taxon>
    </lineage>
</organism>
<feature type="compositionally biased region" description="Polar residues" evidence="6">
    <location>
        <begin position="294"/>
        <end position="303"/>
    </location>
</feature>
<comment type="caution">
    <text evidence="9">The sequence shown here is derived from an EMBL/GenBank/DDBJ whole genome shotgun (WGS) entry which is preliminary data.</text>
</comment>
<dbReference type="EMBL" id="MU858052">
    <property type="protein sequence ID" value="KAK4218523.1"/>
    <property type="molecule type" value="Genomic_DNA"/>
</dbReference>
<dbReference type="Pfam" id="PF00172">
    <property type="entry name" value="Zn_clus"/>
    <property type="match status" value="1"/>
</dbReference>
<dbReference type="SMART" id="SM00906">
    <property type="entry name" value="Fungal_trans"/>
    <property type="match status" value="1"/>
</dbReference>
<dbReference type="SUPFAM" id="SSF57701">
    <property type="entry name" value="Zn2/Cys6 DNA-binding domain"/>
    <property type="match status" value="1"/>
</dbReference>
<feature type="compositionally biased region" description="Low complexity" evidence="6">
    <location>
        <begin position="272"/>
        <end position="283"/>
    </location>
</feature>
<evidence type="ECO:0000256" key="4">
    <source>
        <dbReference type="ARBA" id="ARBA00023163"/>
    </source>
</evidence>
<keyword evidence="10" id="KW-1185">Reference proteome</keyword>
<dbReference type="PROSITE" id="PS50048">
    <property type="entry name" value="ZN2_CY6_FUNGAL_2"/>
    <property type="match status" value="1"/>
</dbReference>
<dbReference type="GO" id="GO:0006351">
    <property type="term" value="P:DNA-templated transcription"/>
    <property type="evidence" value="ECO:0007669"/>
    <property type="project" value="InterPro"/>
</dbReference>
<dbReference type="GO" id="GO:0000981">
    <property type="term" value="F:DNA-binding transcription factor activity, RNA polymerase II-specific"/>
    <property type="evidence" value="ECO:0007669"/>
    <property type="project" value="InterPro"/>
</dbReference>
<dbReference type="SMART" id="SM00066">
    <property type="entry name" value="GAL4"/>
    <property type="match status" value="1"/>
</dbReference>
<feature type="compositionally biased region" description="Low complexity" evidence="6">
    <location>
        <begin position="318"/>
        <end position="338"/>
    </location>
</feature>
<reference evidence="9" key="2">
    <citation type="submission" date="2023-05" db="EMBL/GenBank/DDBJ databases">
        <authorList>
            <consortium name="Lawrence Berkeley National Laboratory"/>
            <person name="Steindorff A."/>
            <person name="Hensen N."/>
            <person name="Bonometti L."/>
            <person name="Westerberg I."/>
            <person name="Brannstrom I.O."/>
            <person name="Guillou S."/>
            <person name="Cros-Aarteil S."/>
            <person name="Calhoun S."/>
            <person name="Haridas S."/>
            <person name="Kuo A."/>
            <person name="Mondo S."/>
            <person name="Pangilinan J."/>
            <person name="Riley R."/>
            <person name="Labutti K."/>
            <person name="Andreopoulos B."/>
            <person name="Lipzen A."/>
            <person name="Chen C."/>
            <person name="Yanf M."/>
            <person name="Daum C."/>
            <person name="Ng V."/>
            <person name="Clum A."/>
            <person name="Ohm R."/>
            <person name="Martin F."/>
            <person name="Silar P."/>
            <person name="Natvig D."/>
            <person name="Lalanne C."/>
            <person name="Gautier V."/>
            <person name="Ament-Velasquez S.L."/>
            <person name="Kruys A."/>
            <person name="Hutchinson M.I."/>
            <person name="Powell A.J."/>
            <person name="Barry K."/>
            <person name="Miller A.N."/>
            <person name="Grigoriev I.V."/>
            <person name="Debuchy R."/>
            <person name="Gladieux P."/>
            <person name="Thoren M.H."/>
            <person name="Johannesson H."/>
        </authorList>
    </citation>
    <scope>NUCLEOTIDE SEQUENCE</scope>
    <source>
        <strain evidence="9">PSN293</strain>
    </source>
</reference>
<keyword evidence="4" id="KW-0804">Transcription</keyword>
<keyword evidence="7" id="KW-0472">Membrane</keyword>
<feature type="region of interest" description="Disordered" evidence="6">
    <location>
        <begin position="1033"/>
        <end position="1135"/>
    </location>
</feature>
<dbReference type="AlphaFoldDB" id="A0AAN6YFS0"/>
<evidence type="ECO:0000256" key="5">
    <source>
        <dbReference type="ARBA" id="ARBA00023242"/>
    </source>
</evidence>
<gene>
    <name evidence="9" type="ORF">QBC37DRAFT_478646</name>
</gene>
<evidence type="ECO:0000256" key="6">
    <source>
        <dbReference type="SAM" id="MobiDB-lite"/>
    </source>
</evidence>